<organism evidence="2 3">
    <name type="scientific">Suilimivivens aceti</name>
    <dbReference type="NCBI Taxonomy" id="2981774"/>
    <lineage>
        <taxon>Bacteria</taxon>
        <taxon>Bacillati</taxon>
        <taxon>Bacillota</taxon>
        <taxon>Clostridia</taxon>
        <taxon>Lachnospirales</taxon>
        <taxon>Lachnospiraceae</taxon>
        <taxon>Suilimivivens</taxon>
    </lineage>
</organism>
<keyword evidence="3" id="KW-1185">Reference proteome</keyword>
<name>A0ABT2T3C8_9FIRM</name>
<dbReference type="RefSeq" id="WP_262574433.1">
    <property type="nucleotide sequence ID" value="NZ_JAOQKJ010000005.1"/>
</dbReference>
<evidence type="ECO:0000313" key="3">
    <source>
        <dbReference type="Proteomes" id="UP001652432"/>
    </source>
</evidence>
<keyword evidence="1" id="KW-0472">Membrane</keyword>
<reference evidence="2 3" key="1">
    <citation type="journal article" date="2021" name="ISME Commun">
        <title>Automated analysis of genomic sequences facilitates high-throughput and comprehensive description of bacteria.</title>
        <authorList>
            <person name="Hitch T.C.A."/>
        </authorList>
    </citation>
    <scope>NUCLEOTIDE SEQUENCE [LARGE SCALE GENOMIC DNA]</scope>
    <source>
        <strain evidence="2 3">Sanger_18</strain>
    </source>
</reference>
<evidence type="ECO:0000313" key="2">
    <source>
        <dbReference type="EMBL" id="MCU6744386.1"/>
    </source>
</evidence>
<keyword evidence="1" id="KW-1133">Transmembrane helix</keyword>
<dbReference type="Pfam" id="PF13412">
    <property type="entry name" value="HTH_24"/>
    <property type="match status" value="1"/>
</dbReference>
<comment type="caution">
    <text evidence="2">The sequence shown here is derived from an EMBL/GenBank/DDBJ whole genome shotgun (WGS) entry which is preliminary data.</text>
</comment>
<protein>
    <submittedName>
        <fullName evidence="2">Winged helix-turn-helix domain-containing protein</fullName>
    </submittedName>
</protein>
<sequence length="333" mass="37900">MQKRGLKDIKRRNRHVILQTVLDNKKLSRVEIAQKTELAPSTVSTLVAEMIEQGYLIESGSQITAGRSRTELTLNPDYGTIAVLEINRKGIELSVYDMALQVIERKKLSEQCLTGNELFDEITNAVDVYYKKERPLAGIGLLFQQDMRESDFRIMYSTGAAAASITLKEALVSRYKIFVTEDYGEVYNVSRALSEQKKGEVRNGAHISLGERVVINVTQENMIVPIRSDFFETATSFLEDLVPETEGKKTGSDRMKNLVMIMQLLCMIFPLNIIFLSGTDISDKEDEKTIRRQLAENLPEKLIPQIRFLFQKSTEQCANSYAQRLRSDILFNH</sequence>
<keyword evidence="1" id="KW-0812">Transmembrane</keyword>
<dbReference type="InterPro" id="IPR036390">
    <property type="entry name" value="WH_DNA-bd_sf"/>
</dbReference>
<dbReference type="InterPro" id="IPR036388">
    <property type="entry name" value="WH-like_DNA-bd_sf"/>
</dbReference>
<dbReference type="SUPFAM" id="SSF46785">
    <property type="entry name" value="Winged helix' DNA-binding domain"/>
    <property type="match status" value="1"/>
</dbReference>
<dbReference type="EMBL" id="JAOQKJ010000005">
    <property type="protein sequence ID" value="MCU6744386.1"/>
    <property type="molecule type" value="Genomic_DNA"/>
</dbReference>
<dbReference type="Gene3D" id="1.10.10.10">
    <property type="entry name" value="Winged helix-like DNA-binding domain superfamily/Winged helix DNA-binding domain"/>
    <property type="match status" value="1"/>
</dbReference>
<feature type="transmembrane region" description="Helical" evidence="1">
    <location>
        <begin position="258"/>
        <end position="278"/>
    </location>
</feature>
<accession>A0ABT2T3C8</accession>
<dbReference type="Proteomes" id="UP001652432">
    <property type="component" value="Unassembled WGS sequence"/>
</dbReference>
<evidence type="ECO:0000256" key="1">
    <source>
        <dbReference type="SAM" id="Phobius"/>
    </source>
</evidence>
<gene>
    <name evidence="2" type="ORF">OCV77_07740</name>
</gene>
<proteinExistence type="predicted"/>